<proteinExistence type="predicted"/>
<accession>A0A1K1LB45</accession>
<keyword evidence="1" id="KW-0175">Coiled coil</keyword>
<evidence type="ECO:0000313" key="3">
    <source>
        <dbReference type="Proteomes" id="UP000186323"/>
    </source>
</evidence>
<dbReference type="EMBL" id="LT630450">
    <property type="protein sequence ID" value="SFV71930.1"/>
    <property type="molecule type" value="Genomic_DNA"/>
</dbReference>
<evidence type="ECO:0000256" key="1">
    <source>
        <dbReference type="SAM" id="Coils"/>
    </source>
</evidence>
<dbReference type="Proteomes" id="UP000186323">
    <property type="component" value="Chromosome I"/>
</dbReference>
<evidence type="ECO:0000313" key="2">
    <source>
        <dbReference type="EMBL" id="SFV71930.1"/>
    </source>
</evidence>
<sequence>MLKENLLSILAALGEVQGNAKNEEQAALVRGCRDNLRAAAEQAEALENNLHVVSVEWTAEEAEIAAPAMNLRLVARGISASGVFPASSIREVG</sequence>
<dbReference type="AlphaFoldDB" id="A0A1K1LB45"/>
<protein>
    <submittedName>
        <fullName evidence="2">Uncharacterized protein</fullName>
    </submittedName>
</protein>
<dbReference type="OrthoDB" id="5465385at2"/>
<name>A0A1K1LB45_9BACT</name>
<dbReference type="KEGG" id="dpg:DESPIGER_0025"/>
<reference evidence="3" key="1">
    <citation type="submission" date="2016-10" db="EMBL/GenBank/DDBJ databases">
        <authorList>
            <person name="Wegmann U."/>
        </authorList>
    </citation>
    <scope>NUCLEOTIDE SEQUENCE [LARGE SCALE GENOMIC DNA]</scope>
</reference>
<gene>
    <name evidence="2" type="ORF">DESPIGER_0025</name>
</gene>
<dbReference type="RefSeq" id="WP_072331496.1">
    <property type="nucleotide sequence ID" value="NZ_LT630450.1"/>
</dbReference>
<keyword evidence="3" id="KW-1185">Reference proteome</keyword>
<organism evidence="2 3">
    <name type="scientific">Desulfovibrio piger</name>
    <dbReference type="NCBI Taxonomy" id="901"/>
    <lineage>
        <taxon>Bacteria</taxon>
        <taxon>Pseudomonadati</taxon>
        <taxon>Thermodesulfobacteriota</taxon>
        <taxon>Desulfovibrionia</taxon>
        <taxon>Desulfovibrionales</taxon>
        <taxon>Desulfovibrionaceae</taxon>
        <taxon>Desulfovibrio</taxon>
    </lineage>
</organism>
<feature type="coiled-coil region" evidence="1">
    <location>
        <begin position="29"/>
        <end position="56"/>
    </location>
</feature>